<keyword evidence="2" id="KW-0964">Secreted</keyword>
<dbReference type="InterPro" id="IPR009030">
    <property type="entry name" value="Growth_fac_rcpt_cys_sf"/>
</dbReference>
<dbReference type="GO" id="GO:0005615">
    <property type="term" value="C:extracellular space"/>
    <property type="evidence" value="ECO:0007669"/>
    <property type="project" value="TreeGrafter"/>
</dbReference>
<evidence type="ECO:0000256" key="6">
    <source>
        <dbReference type="ARBA" id="ARBA00022837"/>
    </source>
</evidence>
<feature type="domain" description="EGF-like" evidence="10">
    <location>
        <begin position="1"/>
        <end position="42"/>
    </location>
</feature>
<dbReference type="AlphaFoldDB" id="A0AAU9Y4G9"/>
<reference evidence="11 12" key="1">
    <citation type="submission" date="2022-05" db="EMBL/GenBank/DDBJ databases">
        <authorList>
            <consortium name="Genoscope - CEA"/>
            <person name="William W."/>
        </authorList>
    </citation>
    <scope>NUCLEOTIDE SEQUENCE [LARGE SCALE GENOMIC DNA]</scope>
</reference>
<dbReference type="PANTHER" id="PTHR24042:SF5">
    <property type="entry name" value="EGF-LIKE CALCIUM-BINDING DOMAIN-CONTAINING PROTEIN"/>
    <property type="match status" value="1"/>
</dbReference>
<comment type="caution">
    <text evidence="9">Lacks conserved residue(s) required for the propagation of feature annotation.</text>
</comment>
<accession>A0AAU9Y4G9</accession>
<dbReference type="EMBL" id="CALNXJ010000166">
    <property type="protein sequence ID" value="CAH3167898.1"/>
    <property type="molecule type" value="Genomic_DNA"/>
</dbReference>
<feature type="domain" description="EGF-like" evidence="10">
    <location>
        <begin position="43"/>
        <end position="84"/>
    </location>
</feature>
<evidence type="ECO:0000256" key="9">
    <source>
        <dbReference type="PROSITE-ProRule" id="PRU00076"/>
    </source>
</evidence>
<dbReference type="GO" id="GO:0008201">
    <property type="term" value="F:heparin binding"/>
    <property type="evidence" value="ECO:0007669"/>
    <property type="project" value="TreeGrafter"/>
</dbReference>
<dbReference type="Pfam" id="PF12662">
    <property type="entry name" value="cEGF"/>
    <property type="match status" value="1"/>
</dbReference>
<dbReference type="SUPFAM" id="SSF57184">
    <property type="entry name" value="Growth factor receptor domain"/>
    <property type="match status" value="1"/>
</dbReference>
<evidence type="ECO:0000256" key="4">
    <source>
        <dbReference type="ARBA" id="ARBA00022729"/>
    </source>
</evidence>
<evidence type="ECO:0000256" key="1">
    <source>
        <dbReference type="ARBA" id="ARBA00004613"/>
    </source>
</evidence>
<sequence length="212" mass="22713">DIDECFENTRNCSKGNATCTNTEGSFTCSCNPGFTGDGHNCTDINECSENTHKFSKGKATCANTAGSFICSCRPGFTGDGRNCRDSDECSSYVHNCHKSASCTNTVGSFKCSCNLPYIGDGRSCIPLPSECQNYQSLSGADRKITYGNQNTVCDRGIHGWYRSEGAAGTRILSSCPPKHQIVHIPQWLMVRSPGQFASTGNQTAATGQVPSK</sequence>
<dbReference type="PROSITE" id="PS00010">
    <property type="entry name" value="ASX_HYDROXYL"/>
    <property type="match status" value="3"/>
</dbReference>
<dbReference type="Proteomes" id="UP001159428">
    <property type="component" value="Unassembled WGS sequence"/>
</dbReference>
<evidence type="ECO:0000313" key="11">
    <source>
        <dbReference type="EMBL" id="CAH3167898.1"/>
    </source>
</evidence>
<evidence type="ECO:0000259" key="10">
    <source>
        <dbReference type="PROSITE" id="PS50026"/>
    </source>
</evidence>
<dbReference type="InterPro" id="IPR001881">
    <property type="entry name" value="EGF-like_Ca-bd_dom"/>
</dbReference>
<feature type="non-terminal residue" evidence="11">
    <location>
        <position position="1"/>
    </location>
</feature>
<keyword evidence="6" id="KW-0106">Calcium</keyword>
<evidence type="ECO:0000313" key="12">
    <source>
        <dbReference type="Proteomes" id="UP001159428"/>
    </source>
</evidence>
<dbReference type="InterPro" id="IPR000152">
    <property type="entry name" value="EGF-type_Asp/Asn_hydroxyl_site"/>
</dbReference>
<protein>
    <recommendedName>
        <fullName evidence="10">EGF-like domain-containing protein</fullName>
    </recommendedName>
</protein>
<dbReference type="InterPro" id="IPR026823">
    <property type="entry name" value="cEGF"/>
</dbReference>
<dbReference type="Pfam" id="PF12947">
    <property type="entry name" value="EGF_3"/>
    <property type="match status" value="2"/>
</dbReference>
<dbReference type="PANTHER" id="PTHR24042">
    <property type="entry name" value="NEL HOMOLOG"/>
    <property type="match status" value="1"/>
</dbReference>
<name>A0AAU9Y4G9_9CNID</name>
<keyword evidence="4" id="KW-0732">Signal</keyword>
<evidence type="ECO:0000256" key="3">
    <source>
        <dbReference type="ARBA" id="ARBA00022536"/>
    </source>
</evidence>
<dbReference type="GO" id="GO:0005509">
    <property type="term" value="F:calcium ion binding"/>
    <property type="evidence" value="ECO:0007669"/>
    <property type="project" value="InterPro"/>
</dbReference>
<keyword evidence="3 9" id="KW-0245">EGF-like domain</keyword>
<dbReference type="PROSITE" id="PS50026">
    <property type="entry name" value="EGF_3"/>
    <property type="match status" value="3"/>
</dbReference>
<dbReference type="InterPro" id="IPR024731">
    <property type="entry name" value="NELL2-like_EGF"/>
</dbReference>
<evidence type="ECO:0000256" key="8">
    <source>
        <dbReference type="ARBA" id="ARBA00023180"/>
    </source>
</evidence>
<proteinExistence type="predicted"/>
<keyword evidence="8" id="KW-0325">Glycoprotein</keyword>
<dbReference type="Gene3D" id="2.10.25.10">
    <property type="entry name" value="Laminin"/>
    <property type="match status" value="3"/>
</dbReference>
<dbReference type="CDD" id="cd00054">
    <property type="entry name" value="EGF_CA"/>
    <property type="match status" value="3"/>
</dbReference>
<evidence type="ECO:0000256" key="5">
    <source>
        <dbReference type="ARBA" id="ARBA00022737"/>
    </source>
</evidence>
<dbReference type="FunFam" id="2.10.25.10:FF:000038">
    <property type="entry name" value="Fibrillin 2"/>
    <property type="match status" value="3"/>
</dbReference>
<organism evidence="11 12">
    <name type="scientific">Pocillopora meandrina</name>
    <dbReference type="NCBI Taxonomy" id="46732"/>
    <lineage>
        <taxon>Eukaryota</taxon>
        <taxon>Metazoa</taxon>
        <taxon>Cnidaria</taxon>
        <taxon>Anthozoa</taxon>
        <taxon>Hexacorallia</taxon>
        <taxon>Scleractinia</taxon>
        <taxon>Astrocoeniina</taxon>
        <taxon>Pocilloporidae</taxon>
        <taxon>Pocillopora</taxon>
    </lineage>
</organism>
<comment type="subcellular location">
    <subcellularLocation>
        <location evidence="1">Secreted</location>
    </subcellularLocation>
</comment>
<dbReference type="InterPro" id="IPR018097">
    <property type="entry name" value="EGF_Ca-bd_CS"/>
</dbReference>
<dbReference type="InterPro" id="IPR000742">
    <property type="entry name" value="EGF"/>
</dbReference>
<keyword evidence="12" id="KW-1185">Reference proteome</keyword>
<dbReference type="InterPro" id="IPR051586">
    <property type="entry name" value="PKC-binding_NELL"/>
</dbReference>
<evidence type="ECO:0000256" key="2">
    <source>
        <dbReference type="ARBA" id="ARBA00022525"/>
    </source>
</evidence>
<dbReference type="SMART" id="SM00179">
    <property type="entry name" value="EGF_CA"/>
    <property type="match status" value="3"/>
</dbReference>
<dbReference type="PROSITE" id="PS01186">
    <property type="entry name" value="EGF_2"/>
    <property type="match status" value="3"/>
</dbReference>
<gene>
    <name evidence="11" type="ORF">PMEA_00007928</name>
</gene>
<dbReference type="SMART" id="SM00181">
    <property type="entry name" value="EGF"/>
    <property type="match status" value="3"/>
</dbReference>
<keyword evidence="5" id="KW-0677">Repeat</keyword>
<evidence type="ECO:0000256" key="7">
    <source>
        <dbReference type="ARBA" id="ARBA00023157"/>
    </source>
</evidence>
<dbReference type="PROSITE" id="PS01187">
    <property type="entry name" value="EGF_CA"/>
    <property type="match status" value="1"/>
</dbReference>
<comment type="caution">
    <text evidence="11">The sequence shown here is derived from an EMBL/GenBank/DDBJ whole genome shotgun (WGS) entry which is preliminary data.</text>
</comment>
<keyword evidence="7" id="KW-1015">Disulfide bond</keyword>
<feature type="domain" description="EGF-like" evidence="10">
    <location>
        <begin position="85"/>
        <end position="125"/>
    </location>
</feature>